<dbReference type="AlphaFoldDB" id="A0AAV7NV62"/>
<reference evidence="2" key="1">
    <citation type="journal article" date="2022" name="bioRxiv">
        <title>Sequencing and chromosome-scale assembly of the giantPleurodeles waltlgenome.</title>
        <authorList>
            <person name="Brown T."/>
            <person name="Elewa A."/>
            <person name="Iarovenko S."/>
            <person name="Subramanian E."/>
            <person name="Araus A.J."/>
            <person name="Petzold A."/>
            <person name="Susuki M."/>
            <person name="Suzuki K.-i.T."/>
            <person name="Hayashi T."/>
            <person name="Toyoda A."/>
            <person name="Oliveira C."/>
            <person name="Osipova E."/>
            <person name="Leigh N.D."/>
            <person name="Simon A."/>
            <person name="Yun M.H."/>
        </authorList>
    </citation>
    <scope>NUCLEOTIDE SEQUENCE</scope>
    <source>
        <strain evidence="2">20211129_DDA</strain>
        <tissue evidence="2">Liver</tissue>
    </source>
</reference>
<name>A0AAV7NV62_PLEWA</name>
<feature type="compositionally biased region" description="Basic and acidic residues" evidence="1">
    <location>
        <begin position="98"/>
        <end position="107"/>
    </location>
</feature>
<evidence type="ECO:0000256" key="1">
    <source>
        <dbReference type="SAM" id="MobiDB-lite"/>
    </source>
</evidence>
<dbReference type="EMBL" id="JANPWB010000012">
    <property type="protein sequence ID" value="KAJ1118840.1"/>
    <property type="molecule type" value="Genomic_DNA"/>
</dbReference>
<organism evidence="2 3">
    <name type="scientific">Pleurodeles waltl</name>
    <name type="common">Iberian ribbed newt</name>
    <dbReference type="NCBI Taxonomy" id="8319"/>
    <lineage>
        <taxon>Eukaryota</taxon>
        <taxon>Metazoa</taxon>
        <taxon>Chordata</taxon>
        <taxon>Craniata</taxon>
        <taxon>Vertebrata</taxon>
        <taxon>Euteleostomi</taxon>
        <taxon>Amphibia</taxon>
        <taxon>Batrachia</taxon>
        <taxon>Caudata</taxon>
        <taxon>Salamandroidea</taxon>
        <taxon>Salamandridae</taxon>
        <taxon>Pleurodelinae</taxon>
        <taxon>Pleurodeles</taxon>
    </lineage>
</organism>
<protein>
    <submittedName>
        <fullName evidence="2">Uncharacterized protein</fullName>
    </submittedName>
</protein>
<accession>A0AAV7NV62</accession>
<gene>
    <name evidence="2" type="ORF">NDU88_007027</name>
</gene>
<proteinExistence type="predicted"/>
<sequence>MVSRAASCSNNAPASHNPLHVLLPGVLRAALPALSTSHRTSGSREAAARHAIAGRSSTRFSSRGAGLFHRRQPRRQRPSALLWCSRRNARATPPPPAEARRFAELRS</sequence>
<feature type="region of interest" description="Disordered" evidence="1">
    <location>
        <begin position="35"/>
        <end position="107"/>
    </location>
</feature>
<dbReference type="Proteomes" id="UP001066276">
    <property type="component" value="Chromosome 8"/>
</dbReference>
<keyword evidence="3" id="KW-1185">Reference proteome</keyword>
<feature type="compositionally biased region" description="Basic residues" evidence="1">
    <location>
        <begin position="68"/>
        <end position="77"/>
    </location>
</feature>
<evidence type="ECO:0000313" key="2">
    <source>
        <dbReference type="EMBL" id="KAJ1118840.1"/>
    </source>
</evidence>
<comment type="caution">
    <text evidence="2">The sequence shown here is derived from an EMBL/GenBank/DDBJ whole genome shotgun (WGS) entry which is preliminary data.</text>
</comment>
<evidence type="ECO:0000313" key="3">
    <source>
        <dbReference type="Proteomes" id="UP001066276"/>
    </source>
</evidence>